<name>A0A6J5NKY9_9CAUD</name>
<dbReference type="GO" id="GO:0042742">
    <property type="term" value="P:defense response to bacterium"/>
    <property type="evidence" value="ECO:0007669"/>
    <property type="project" value="UniProtKB-KW"/>
</dbReference>
<protein>
    <submittedName>
        <fullName evidence="5">Peptidoglycan binding-like</fullName>
    </submittedName>
</protein>
<dbReference type="InterPro" id="IPR002502">
    <property type="entry name" value="Amidase_domain"/>
</dbReference>
<dbReference type="Pfam" id="PF01510">
    <property type="entry name" value="Amidase_2"/>
    <property type="match status" value="1"/>
</dbReference>
<gene>
    <name evidence="5" type="ORF">UFOVP723_47</name>
</gene>
<evidence type="ECO:0000256" key="2">
    <source>
        <dbReference type="ARBA" id="ARBA00022638"/>
    </source>
</evidence>
<feature type="domain" description="N-acetylmuramoyl-L-alanine amidase" evidence="4">
    <location>
        <begin position="95"/>
        <end position="236"/>
    </location>
</feature>
<evidence type="ECO:0000259" key="3">
    <source>
        <dbReference type="Pfam" id="PF01471"/>
    </source>
</evidence>
<sequence>MVLKRGSKGESVKTLQEFLKLTVDGDFGPKTESAVKSWQTAHGLLADGIVGRNTWAAMGILNTDNAENLEVENALSIKKYWMAEGTYFKGPVPKDWIFLHHTAGGDNPYQVADMWARDNRGNVATEYILGGQNVANKNTKFDGELIQCFPDGGYGWHTGTGNSVMHRNSVAIEVCCMGQIVNGKTYVNTPADPYQVIKLAKPFRGFQYWHNYSDAQITALKHWILFVANKYSIDPRVGLVEYVRAKGADGFDVLDVRKAESTPGMYSHTNVIRGKVDMYPHPDLIDMLLSL</sequence>
<dbReference type="Pfam" id="PF01471">
    <property type="entry name" value="PG_binding_1"/>
    <property type="match status" value="1"/>
</dbReference>
<dbReference type="InterPro" id="IPR002477">
    <property type="entry name" value="Peptidoglycan-bd-like"/>
</dbReference>
<organism evidence="5">
    <name type="scientific">uncultured Caudovirales phage</name>
    <dbReference type="NCBI Taxonomy" id="2100421"/>
    <lineage>
        <taxon>Viruses</taxon>
        <taxon>Duplodnaviria</taxon>
        <taxon>Heunggongvirae</taxon>
        <taxon>Uroviricota</taxon>
        <taxon>Caudoviricetes</taxon>
        <taxon>Peduoviridae</taxon>
        <taxon>Maltschvirus</taxon>
        <taxon>Maltschvirus maltsch</taxon>
    </lineage>
</organism>
<dbReference type="Gene3D" id="1.10.101.10">
    <property type="entry name" value="PGBD-like superfamily/PGBD"/>
    <property type="match status" value="1"/>
</dbReference>
<dbReference type="GO" id="GO:0009253">
    <property type="term" value="P:peptidoglycan catabolic process"/>
    <property type="evidence" value="ECO:0007669"/>
    <property type="project" value="InterPro"/>
</dbReference>
<dbReference type="SUPFAM" id="SSF47090">
    <property type="entry name" value="PGBD-like"/>
    <property type="match status" value="1"/>
</dbReference>
<feature type="domain" description="Peptidoglycan binding-like" evidence="3">
    <location>
        <begin position="12"/>
        <end position="58"/>
    </location>
</feature>
<dbReference type="GO" id="GO:0008745">
    <property type="term" value="F:N-acetylmuramoyl-L-alanine amidase activity"/>
    <property type="evidence" value="ECO:0007669"/>
    <property type="project" value="InterPro"/>
</dbReference>
<dbReference type="InterPro" id="IPR036366">
    <property type="entry name" value="PGBDSf"/>
</dbReference>
<dbReference type="GO" id="GO:0001897">
    <property type="term" value="P:symbiont-mediated cytolysis of host cell"/>
    <property type="evidence" value="ECO:0007669"/>
    <property type="project" value="UniProtKB-ARBA"/>
</dbReference>
<evidence type="ECO:0000259" key="4">
    <source>
        <dbReference type="Pfam" id="PF01510"/>
    </source>
</evidence>
<dbReference type="SUPFAM" id="SSF55846">
    <property type="entry name" value="N-acetylmuramoyl-L-alanine amidase-like"/>
    <property type="match status" value="1"/>
</dbReference>
<dbReference type="InterPro" id="IPR036365">
    <property type="entry name" value="PGBD-like_sf"/>
</dbReference>
<keyword evidence="2" id="KW-0081">Bacteriolytic enzyme</keyword>
<keyword evidence="1" id="KW-0929">Antimicrobial</keyword>
<dbReference type="Gene3D" id="3.40.80.10">
    <property type="entry name" value="Peptidoglycan recognition protein-like"/>
    <property type="match status" value="1"/>
</dbReference>
<accession>A0A6J5NKY9</accession>
<dbReference type="InterPro" id="IPR036505">
    <property type="entry name" value="Amidase/PGRP_sf"/>
</dbReference>
<proteinExistence type="predicted"/>
<dbReference type="EMBL" id="LR796697">
    <property type="protein sequence ID" value="CAB4160049.1"/>
    <property type="molecule type" value="Genomic_DNA"/>
</dbReference>
<evidence type="ECO:0000256" key="1">
    <source>
        <dbReference type="ARBA" id="ARBA00022529"/>
    </source>
</evidence>
<evidence type="ECO:0000313" key="5">
    <source>
        <dbReference type="EMBL" id="CAB4160049.1"/>
    </source>
</evidence>
<reference evidence="5" key="1">
    <citation type="submission" date="2020-04" db="EMBL/GenBank/DDBJ databases">
        <authorList>
            <person name="Chiriac C."/>
            <person name="Salcher M."/>
            <person name="Ghai R."/>
            <person name="Kavagutti S V."/>
        </authorList>
    </citation>
    <scope>NUCLEOTIDE SEQUENCE</scope>
</reference>